<dbReference type="OrthoDB" id="8610174at2"/>
<dbReference type="STRING" id="667128.HMPREF0621_1781"/>
<dbReference type="RefSeq" id="WP_005762846.1">
    <property type="nucleotide sequence ID" value="NZ_GG704810.1"/>
</dbReference>
<reference evidence="2 3" key="1">
    <citation type="submission" date="2009-10" db="EMBL/GenBank/DDBJ databases">
        <authorList>
            <person name="Muzny D."/>
            <person name="Qin X."/>
            <person name="Deng J."/>
            <person name="Jiang H."/>
            <person name="Liu Y."/>
            <person name="Qu J."/>
            <person name="Song X.-Z."/>
            <person name="Zhang L."/>
            <person name="Thornton R."/>
            <person name="Coyle M."/>
            <person name="Francisco L."/>
            <person name="Jackson L."/>
            <person name="Javaid M."/>
            <person name="Korchina V."/>
            <person name="Kovar C."/>
            <person name="Mata R."/>
            <person name="Mathew T."/>
            <person name="Ngo R."/>
            <person name="Nguyen L."/>
            <person name="Nguyen N."/>
            <person name="Okwuonu G."/>
            <person name="Ongeri F."/>
            <person name="Pham C."/>
            <person name="Simmons D."/>
            <person name="Wilczek-Boney K."/>
            <person name="Hale W."/>
            <person name="Jakkamsetti A."/>
            <person name="Pham P."/>
            <person name="Ruth R."/>
            <person name="San Lucas F."/>
            <person name="Warren J."/>
            <person name="Zhang J."/>
            <person name="Zhao Z."/>
            <person name="Zhou C."/>
            <person name="Zhu D."/>
            <person name="Lee S."/>
            <person name="Bess C."/>
            <person name="Blankenburg K."/>
            <person name="Forbes L."/>
            <person name="Fu Q."/>
            <person name="Gubbala S."/>
            <person name="Hirani K."/>
            <person name="Jayaseelan J.C."/>
            <person name="Lara F."/>
            <person name="Munidasa M."/>
            <person name="Palculict T."/>
            <person name="Patil S."/>
            <person name="Pu L.-L."/>
            <person name="Saada N."/>
            <person name="Tang L."/>
            <person name="Weissenberger G."/>
            <person name="Zhu Y."/>
            <person name="Hemphill L."/>
            <person name="Shang Y."/>
            <person name="Youmans B."/>
            <person name="Ayvaz T."/>
            <person name="Ross M."/>
            <person name="Santibanez J."/>
            <person name="Aqrawi P."/>
            <person name="Gross S."/>
            <person name="Joshi V."/>
            <person name="Fowler G."/>
            <person name="Nazareth L."/>
            <person name="Reid J."/>
            <person name="Worley K."/>
            <person name="Petrosino J."/>
            <person name="Highlander S."/>
            <person name="Gibbs R."/>
        </authorList>
    </citation>
    <scope>NUCLEOTIDE SEQUENCE [LARGE SCALE GENOMIC DNA]</scope>
    <source>
        <strain evidence="2 3">ATCC 43325</strain>
    </source>
</reference>
<dbReference type="PROSITE" id="PS51257">
    <property type="entry name" value="PROKAR_LIPOPROTEIN"/>
    <property type="match status" value="1"/>
</dbReference>
<proteinExistence type="predicted"/>
<sequence>MKKILPILFISVALAGCSARAVLVQKKTLYDPTEDARIRIFQKNGNKTIKVINATSCKEIEDNGETIRSGNPLAKENSYNGLPRRTLKSISIGMPLTQRSYDAINRDSYLDTDSFTEHRLTANQPVVISGASWFSTSGATMETSVSCEVNGEFIPDAGVDYELDYRFLGSNCMIQVYKLEPLDTPEGKVTAKSGKAVPLKKCD</sequence>
<organism evidence="2 3">
    <name type="scientific">Pasteurella dagmatis ATCC 43325</name>
    <dbReference type="NCBI Taxonomy" id="667128"/>
    <lineage>
        <taxon>Bacteria</taxon>
        <taxon>Pseudomonadati</taxon>
        <taxon>Pseudomonadota</taxon>
        <taxon>Gammaproteobacteria</taxon>
        <taxon>Pasteurellales</taxon>
        <taxon>Pasteurellaceae</taxon>
        <taxon>Pasteurella</taxon>
    </lineage>
</organism>
<protein>
    <recommendedName>
        <fullName evidence="4">Lipoprotein</fullName>
    </recommendedName>
</protein>
<feature type="chain" id="PRO_5002999812" description="Lipoprotein" evidence="1">
    <location>
        <begin position="22"/>
        <end position="203"/>
    </location>
</feature>
<dbReference type="AlphaFoldDB" id="C9PS07"/>
<name>C9PS07_9PAST</name>
<evidence type="ECO:0008006" key="4">
    <source>
        <dbReference type="Google" id="ProtNLM"/>
    </source>
</evidence>
<dbReference type="EMBL" id="ACZR01000018">
    <property type="protein sequence ID" value="EEX49734.1"/>
    <property type="molecule type" value="Genomic_DNA"/>
</dbReference>
<gene>
    <name evidence="2" type="ORF">HMPREF0621_1781</name>
</gene>
<evidence type="ECO:0000313" key="2">
    <source>
        <dbReference type="EMBL" id="EEX49734.1"/>
    </source>
</evidence>
<dbReference type="HOGENOM" id="CLU_1347856_0_0_6"/>
<dbReference type="Proteomes" id="UP000005519">
    <property type="component" value="Unassembled WGS sequence"/>
</dbReference>
<evidence type="ECO:0000313" key="3">
    <source>
        <dbReference type="Proteomes" id="UP000005519"/>
    </source>
</evidence>
<evidence type="ECO:0000256" key="1">
    <source>
        <dbReference type="SAM" id="SignalP"/>
    </source>
</evidence>
<keyword evidence="1" id="KW-0732">Signal</keyword>
<keyword evidence="3" id="KW-1185">Reference proteome</keyword>
<accession>C9PS07</accession>
<comment type="caution">
    <text evidence="2">The sequence shown here is derived from an EMBL/GenBank/DDBJ whole genome shotgun (WGS) entry which is preliminary data.</text>
</comment>
<feature type="signal peptide" evidence="1">
    <location>
        <begin position="1"/>
        <end position="21"/>
    </location>
</feature>